<dbReference type="Gene3D" id="2.40.320.10">
    <property type="entry name" value="Hypothetical Protein Pfu-838710-001"/>
    <property type="match status" value="1"/>
</dbReference>
<dbReference type="GO" id="GO:0006369">
    <property type="term" value="P:termination of RNA polymerase II transcription"/>
    <property type="evidence" value="ECO:0007669"/>
    <property type="project" value="TreeGrafter"/>
</dbReference>
<evidence type="ECO:0000256" key="10">
    <source>
        <dbReference type="RuleBase" id="RU364150"/>
    </source>
</evidence>
<dbReference type="GO" id="GO:0016592">
    <property type="term" value="C:mediator complex"/>
    <property type="evidence" value="ECO:0007669"/>
    <property type="project" value="InterPro"/>
</dbReference>
<dbReference type="WBParaSite" id="TCONS_00006148.p1">
    <property type="protein sequence ID" value="TCONS_00006148.p1"/>
    <property type="gene ID" value="XLOC_004326"/>
</dbReference>
<dbReference type="WBParaSite" id="SSTP_0000150300.1">
    <property type="protein sequence ID" value="SSTP_0000150300.1"/>
    <property type="gene ID" value="SSTP_0000150300"/>
</dbReference>
<dbReference type="PANTHER" id="PTHR13321:SF2">
    <property type="entry name" value="MEDIATOR OF RNA POLYMERASE II TRANSCRIPTION SUBUNIT 18"/>
    <property type="match status" value="1"/>
</dbReference>
<name>A0A0K0DW87_STRER</name>
<evidence type="ECO:0000256" key="4">
    <source>
        <dbReference type="ARBA" id="ARBA00019612"/>
    </source>
</evidence>
<evidence type="ECO:0000256" key="6">
    <source>
        <dbReference type="ARBA" id="ARBA00023163"/>
    </source>
</evidence>
<reference evidence="12" key="1">
    <citation type="submission" date="2015-08" db="UniProtKB">
        <authorList>
            <consortium name="WormBaseParasite"/>
        </authorList>
    </citation>
    <scope>IDENTIFICATION</scope>
</reference>
<dbReference type="Proteomes" id="UP000035681">
    <property type="component" value="Unplaced"/>
</dbReference>
<keyword evidence="10" id="KW-0010">Activator</keyword>
<dbReference type="InterPro" id="IPR019095">
    <property type="entry name" value="Mediator_Med18"/>
</dbReference>
<dbReference type="Pfam" id="PF09637">
    <property type="entry name" value="Med18"/>
    <property type="match status" value="1"/>
</dbReference>
<evidence type="ECO:0000256" key="8">
    <source>
        <dbReference type="ARBA" id="ARBA00025687"/>
    </source>
</evidence>
<dbReference type="GO" id="GO:0006357">
    <property type="term" value="P:regulation of transcription by RNA polymerase II"/>
    <property type="evidence" value="ECO:0007669"/>
    <property type="project" value="InterPro"/>
</dbReference>
<evidence type="ECO:0000313" key="12">
    <source>
        <dbReference type="WBParaSite" id="SSTP_0000150300.1"/>
    </source>
</evidence>
<accession>A0A0K0DW87</accession>
<evidence type="ECO:0000313" key="11">
    <source>
        <dbReference type="Proteomes" id="UP000035681"/>
    </source>
</evidence>
<dbReference type="PANTHER" id="PTHR13321">
    <property type="entry name" value="MEDIATOR OF RNA POLYMERASE II TRANSCRIPTION, SUBUNIT 18"/>
    <property type="match status" value="1"/>
</dbReference>
<evidence type="ECO:0000256" key="9">
    <source>
        <dbReference type="ARBA" id="ARBA00032012"/>
    </source>
</evidence>
<sequence length="245" mass="28698">MASIPSHQLKETKYNPLTGGKNILEDFKAQVNRGNFQKKEIVLYGSIFHEALVPLKQRLQGLCDPGEVKFREHEIAFYLSNDFIDTKTPFVFRFRRKFPNYEGNLMHLKYIGTPELNDKCPCIVRNRIDTVTQSTDQMEFIRGLGLRTDYEFIVEGYAYTKGEIVITVYKLSKIEKMGYYDDKNVKPFSNSYLVEISLQIPYLQDYSAPAKAVRDFADQLYPIVEMRKVNYWSTSQHKEKKRDKN</sequence>
<evidence type="ECO:0000256" key="2">
    <source>
        <dbReference type="ARBA" id="ARBA00009814"/>
    </source>
</evidence>
<dbReference type="AlphaFoldDB" id="A0A0K0DW87"/>
<comment type="function">
    <text evidence="8 10">Component of the Mediator complex, a coactivator involved in the regulated transcription of nearly all RNA polymerase II-dependent genes. Mediator functions as a bridge to convey information from gene-specific regulatory proteins to the basal RNA polymerase II transcription machinery. Mediator is recruited to promoters by direct interactions with regulatory proteins and serves as a scaffold for the assembly of a functional preinitiation complex with RNA polymerase II and the general transcription factors.</text>
</comment>
<gene>
    <name evidence="10" type="primary">MED18</name>
</gene>
<proteinExistence type="inferred from homology"/>
<protein>
    <recommendedName>
        <fullName evidence="4 10">Mediator of RNA polymerase II transcription subunit 18</fullName>
    </recommendedName>
    <alternativeName>
        <fullName evidence="9 10">Mediator complex subunit 18</fullName>
    </alternativeName>
</protein>
<keyword evidence="6 10" id="KW-0804">Transcription</keyword>
<evidence type="ECO:0000256" key="7">
    <source>
        <dbReference type="ARBA" id="ARBA00023242"/>
    </source>
</evidence>
<keyword evidence="11" id="KW-1185">Reference proteome</keyword>
<keyword evidence="7 10" id="KW-0539">Nucleus</keyword>
<evidence type="ECO:0000256" key="3">
    <source>
        <dbReference type="ARBA" id="ARBA00011837"/>
    </source>
</evidence>
<dbReference type="FunFam" id="2.40.320.10:FF:000013">
    <property type="entry name" value="Mediator of RNA polymerase II transcription subunit 18"/>
    <property type="match status" value="1"/>
</dbReference>
<dbReference type="GO" id="GO:0070847">
    <property type="term" value="C:core mediator complex"/>
    <property type="evidence" value="ECO:0007669"/>
    <property type="project" value="TreeGrafter"/>
</dbReference>
<comment type="subcellular location">
    <subcellularLocation>
        <location evidence="1 10">Nucleus</location>
    </subcellularLocation>
</comment>
<comment type="similarity">
    <text evidence="2 10">Belongs to the Mediator complex subunit 18 family.</text>
</comment>
<dbReference type="GO" id="GO:0003712">
    <property type="term" value="F:transcription coregulator activity"/>
    <property type="evidence" value="ECO:0007669"/>
    <property type="project" value="InterPro"/>
</dbReference>
<organism evidence="12">
    <name type="scientific">Strongyloides stercoralis</name>
    <name type="common">Threadworm</name>
    <dbReference type="NCBI Taxonomy" id="6248"/>
    <lineage>
        <taxon>Eukaryota</taxon>
        <taxon>Metazoa</taxon>
        <taxon>Ecdysozoa</taxon>
        <taxon>Nematoda</taxon>
        <taxon>Chromadorea</taxon>
        <taxon>Rhabditida</taxon>
        <taxon>Tylenchina</taxon>
        <taxon>Panagrolaimomorpha</taxon>
        <taxon>Strongyloidoidea</taxon>
        <taxon>Strongyloididae</taxon>
        <taxon>Strongyloides</taxon>
    </lineage>
</organism>
<evidence type="ECO:0000256" key="5">
    <source>
        <dbReference type="ARBA" id="ARBA00023015"/>
    </source>
</evidence>
<evidence type="ECO:0000256" key="1">
    <source>
        <dbReference type="ARBA" id="ARBA00004123"/>
    </source>
</evidence>
<dbReference type="STRING" id="6248.A0A0K0DW87"/>
<comment type="subunit">
    <text evidence="3 10">Component of the Mediator complex.</text>
</comment>
<keyword evidence="5 10" id="KW-0805">Transcription regulation</keyword>